<dbReference type="Pfam" id="PF13742">
    <property type="entry name" value="tRNA_anti_2"/>
    <property type="match status" value="1"/>
</dbReference>
<comment type="subcellular location">
    <subcellularLocation>
        <location evidence="5 6">Cytoplasm</location>
    </subcellularLocation>
</comment>
<comment type="catalytic activity">
    <reaction evidence="5 6">
        <text>Exonucleolytic cleavage in either 5'- to 3'- or 3'- to 5'-direction to yield nucleoside 5'-phosphates.</text>
        <dbReference type="EC" id="3.1.11.6"/>
    </reaction>
</comment>
<comment type="function">
    <text evidence="5">Bidirectionally degrades single-stranded DNA into large acid-insoluble oligonucleotides, which are then degraded further into small acid-soluble oligonucleotides.</text>
</comment>
<evidence type="ECO:0000256" key="4">
    <source>
        <dbReference type="ARBA" id="ARBA00022839"/>
    </source>
</evidence>
<evidence type="ECO:0000259" key="8">
    <source>
        <dbReference type="Pfam" id="PF02601"/>
    </source>
</evidence>
<comment type="subunit">
    <text evidence="5">Heterooligomer composed of large and small subunits.</text>
</comment>
<comment type="similarity">
    <text evidence="5 6">Belongs to the XseA family.</text>
</comment>
<dbReference type="GO" id="GO:0008855">
    <property type="term" value="F:exodeoxyribonuclease VII activity"/>
    <property type="evidence" value="ECO:0007669"/>
    <property type="project" value="UniProtKB-UniRule"/>
</dbReference>
<evidence type="ECO:0000256" key="5">
    <source>
        <dbReference type="HAMAP-Rule" id="MF_00378"/>
    </source>
</evidence>
<evidence type="ECO:0000256" key="3">
    <source>
        <dbReference type="ARBA" id="ARBA00022801"/>
    </source>
</evidence>
<dbReference type="Proteomes" id="UP000249432">
    <property type="component" value="Unassembled WGS sequence"/>
</dbReference>
<keyword evidence="3 5" id="KW-0378">Hydrolase</keyword>
<gene>
    <name evidence="5" type="primary">xseA</name>
    <name evidence="10" type="ORF">DI525_04275</name>
</gene>
<dbReference type="NCBIfam" id="TIGR00237">
    <property type="entry name" value="xseA"/>
    <property type="match status" value="1"/>
</dbReference>
<dbReference type="Pfam" id="PF02601">
    <property type="entry name" value="Exonuc_VII_L"/>
    <property type="match status" value="1"/>
</dbReference>
<dbReference type="RefSeq" id="WP_303734550.1">
    <property type="nucleotide sequence ID" value="NZ_CAKZHK010000008.1"/>
</dbReference>
<dbReference type="CDD" id="cd04489">
    <property type="entry name" value="ExoVII_LU_OBF"/>
    <property type="match status" value="1"/>
</dbReference>
<evidence type="ECO:0000256" key="6">
    <source>
        <dbReference type="RuleBase" id="RU004355"/>
    </source>
</evidence>
<evidence type="ECO:0000259" key="9">
    <source>
        <dbReference type="Pfam" id="PF13742"/>
    </source>
</evidence>
<comment type="caution">
    <text evidence="10">The sequence shown here is derived from an EMBL/GenBank/DDBJ whole genome shotgun (WGS) entry which is preliminary data.</text>
</comment>
<keyword evidence="1 5" id="KW-0963">Cytoplasm</keyword>
<keyword evidence="2 5" id="KW-0540">Nuclease</keyword>
<dbReference type="PANTHER" id="PTHR30008">
    <property type="entry name" value="EXODEOXYRIBONUCLEASE 7 LARGE SUBUNIT"/>
    <property type="match status" value="1"/>
</dbReference>
<dbReference type="InterPro" id="IPR003753">
    <property type="entry name" value="Exonuc_VII_L"/>
</dbReference>
<sequence length="424" mass="46466">MTAKQDPATSGSRTSRGGLTSPEAPWPVRILNRKIGDWISKLGSVWVEGQLTQMKQTRYWTFLTLRDVEAEMSIELIAKNHVITSLPTPLSHGDRVIVLGKPNYSVSRGQLKLSITDIRPVGIGELLARIEQLRKLLAAEGLLAPERKKPLPVLPRRIGLITGRGSAAERDVISIAQERWPAVNIRTLNPPVQGASAVPEVKEALTILDRDPTVDVIIVARGGGSVEDLLPFSDESLVRHVSTLRTPIVSAIGHETDNPVLDDVADLRAATPTDAAKRVVIDMATELEGIRDCRQRGQQALFRWLDYERDRLNDLRQRPVMAHPMTPINRHAEDVARDASSIRRNITLLLERANSEIAHLRGQVSALGPSATLARGYSIVQVQRPGEESEVATSIDQTPPGSQLRIRLNDGSIVAATMSTSPAQ</sequence>
<reference evidence="10 11" key="1">
    <citation type="submission" date="2017-08" db="EMBL/GenBank/DDBJ databases">
        <title>Infants hospitalized years apart are colonized by the same room-sourced microbial strains.</title>
        <authorList>
            <person name="Brooks B."/>
            <person name="Olm M.R."/>
            <person name="Firek B.A."/>
            <person name="Baker R."/>
            <person name="Thomas B.C."/>
            <person name="Morowitz M.J."/>
            <person name="Banfield J.F."/>
        </authorList>
    </citation>
    <scope>NUCLEOTIDE SEQUENCE [LARGE SCALE GENOMIC DNA]</scope>
    <source>
        <strain evidence="10">S2_003_000_R1_3</strain>
    </source>
</reference>
<evidence type="ECO:0000313" key="10">
    <source>
        <dbReference type="EMBL" id="PZR05499.1"/>
    </source>
</evidence>
<dbReference type="HAMAP" id="MF_00378">
    <property type="entry name" value="Exonuc_7_L"/>
    <property type="match status" value="1"/>
</dbReference>
<proteinExistence type="inferred from homology"/>
<dbReference type="PANTHER" id="PTHR30008:SF0">
    <property type="entry name" value="EXODEOXYRIBONUCLEASE 7 LARGE SUBUNIT"/>
    <property type="match status" value="1"/>
</dbReference>
<feature type="region of interest" description="Disordered" evidence="7">
    <location>
        <begin position="1"/>
        <end position="23"/>
    </location>
</feature>
<evidence type="ECO:0000256" key="7">
    <source>
        <dbReference type="SAM" id="MobiDB-lite"/>
    </source>
</evidence>
<feature type="domain" description="Exonuclease VII large subunit C-terminal" evidence="8">
    <location>
        <begin position="142"/>
        <end position="334"/>
    </location>
</feature>
<name>A0A2W5SQK3_9CORY</name>
<dbReference type="GO" id="GO:0003676">
    <property type="term" value="F:nucleic acid binding"/>
    <property type="evidence" value="ECO:0007669"/>
    <property type="project" value="InterPro"/>
</dbReference>
<protein>
    <recommendedName>
        <fullName evidence="5">Exodeoxyribonuclease 7 large subunit</fullName>
        <ecNumber evidence="5">3.1.11.6</ecNumber>
    </recommendedName>
    <alternativeName>
        <fullName evidence="5">Exodeoxyribonuclease VII large subunit</fullName>
        <shortName evidence="5">Exonuclease VII large subunit</shortName>
    </alternativeName>
</protein>
<evidence type="ECO:0000313" key="11">
    <source>
        <dbReference type="Proteomes" id="UP000249432"/>
    </source>
</evidence>
<dbReference type="EMBL" id="QFRA01000006">
    <property type="protein sequence ID" value="PZR05499.1"/>
    <property type="molecule type" value="Genomic_DNA"/>
</dbReference>
<feature type="domain" description="OB-fold nucleic acid binding" evidence="9">
    <location>
        <begin position="27"/>
        <end position="119"/>
    </location>
</feature>
<organism evidence="10 11">
    <name type="scientific">Corynebacterium kroppenstedtii</name>
    <dbReference type="NCBI Taxonomy" id="161879"/>
    <lineage>
        <taxon>Bacteria</taxon>
        <taxon>Bacillati</taxon>
        <taxon>Actinomycetota</taxon>
        <taxon>Actinomycetes</taxon>
        <taxon>Mycobacteriales</taxon>
        <taxon>Corynebacteriaceae</taxon>
        <taxon>Corynebacterium</taxon>
    </lineage>
</organism>
<accession>A0A2W5SQK3</accession>
<dbReference type="EC" id="3.1.11.6" evidence="5"/>
<keyword evidence="4 5" id="KW-0269">Exonuclease</keyword>
<dbReference type="GO" id="GO:0009318">
    <property type="term" value="C:exodeoxyribonuclease VII complex"/>
    <property type="evidence" value="ECO:0007669"/>
    <property type="project" value="UniProtKB-UniRule"/>
</dbReference>
<dbReference type="GO" id="GO:0005737">
    <property type="term" value="C:cytoplasm"/>
    <property type="evidence" value="ECO:0007669"/>
    <property type="project" value="UniProtKB-SubCell"/>
</dbReference>
<evidence type="ECO:0000256" key="1">
    <source>
        <dbReference type="ARBA" id="ARBA00022490"/>
    </source>
</evidence>
<feature type="compositionally biased region" description="Low complexity" evidence="7">
    <location>
        <begin position="9"/>
        <end position="21"/>
    </location>
</feature>
<evidence type="ECO:0000256" key="2">
    <source>
        <dbReference type="ARBA" id="ARBA00022722"/>
    </source>
</evidence>
<dbReference type="AlphaFoldDB" id="A0A2W5SQK3"/>
<dbReference type="InterPro" id="IPR020579">
    <property type="entry name" value="Exonuc_VII_lsu_C"/>
</dbReference>
<dbReference type="GO" id="GO:0006308">
    <property type="term" value="P:DNA catabolic process"/>
    <property type="evidence" value="ECO:0007669"/>
    <property type="project" value="UniProtKB-UniRule"/>
</dbReference>
<dbReference type="InterPro" id="IPR025824">
    <property type="entry name" value="OB-fold_nuc-bd_dom"/>
</dbReference>